<accession>A0A2M3ZPH0</accession>
<evidence type="ECO:0000313" key="1">
    <source>
        <dbReference type="EMBL" id="MBW30298.1"/>
    </source>
</evidence>
<organism evidence="1">
    <name type="scientific">Anopheles braziliensis</name>
    <dbReference type="NCBI Taxonomy" id="58242"/>
    <lineage>
        <taxon>Eukaryota</taxon>
        <taxon>Metazoa</taxon>
        <taxon>Ecdysozoa</taxon>
        <taxon>Arthropoda</taxon>
        <taxon>Hexapoda</taxon>
        <taxon>Insecta</taxon>
        <taxon>Pterygota</taxon>
        <taxon>Neoptera</taxon>
        <taxon>Endopterygota</taxon>
        <taxon>Diptera</taxon>
        <taxon>Nematocera</taxon>
        <taxon>Culicoidea</taxon>
        <taxon>Culicidae</taxon>
        <taxon>Anophelinae</taxon>
        <taxon>Anopheles</taxon>
    </lineage>
</organism>
<dbReference type="EMBL" id="GGFM01009547">
    <property type="protein sequence ID" value="MBW30298.1"/>
    <property type="molecule type" value="Transcribed_RNA"/>
</dbReference>
<protein>
    <submittedName>
        <fullName evidence="1">Putative secreted peptide</fullName>
    </submittedName>
</protein>
<name>A0A2M3ZPH0_9DIPT</name>
<proteinExistence type="predicted"/>
<reference evidence="1" key="1">
    <citation type="submission" date="2018-01" db="EMBL/GenBank/DDBJ databases">
        <title>An insight into the sialome of Amazonian anophelines.</title>
        <authorList>
            <person name="Ribeiro J.M."/>
            <person name="Scarpassa V."/>
            <person name="Calvo E."/>
        </authorList>
    </citation>
    <scope>NUCLEOTIDE SEQUENCE</scope>
    <source>
        <tissue evidence="1">Salivary glands</tissue>
    </source>
</reference>
<sequence length="74" mass="7982">MLLTTVVSVWVASACWSTSVVLLSSALLSSFITKIEFVGEWERVFVGEGCGTVGLGSGFGTGISWMNVLQQHWK</sequence>
<dbReference type="AlphaFoldDB" id="A0A2M3ZPH0"/>